<keyword evidence="2" id="KW-1185">Reference proteome</keyword>
<name>A0A0P1BMG0_9BASI</name>
<dbReference type="AlphaFoldDB" id="A0A0P1BMG0"/>
<evidence type="ECO:0000313" key="2">
    <source>
        <dbReference type="Proteomes" id="UP000054845"/>
    </source>
</evidence>
<accession>A0A0P1BMG0</accession>
<organism evidence="1 2">
    <name type="scientific">Ceraceosorus bombacis</name>
    <dbReference type="NCBI Taxonomy" id="401625"/>
    <lineage>
        <taxon>Eukaryota</taxon>
        <taxon>Fungi</taxon>
        <taxon>Dikarya</taxon>
        <taxon>Basidiomycota</taxon>
        <taxon>Ustilaginomycotina</taxon>
        <taxon>Exobasidiomycetes</taxon>
        <taxon>Ceraceosorales</taxon>
        <taxon>Ceraceosoraceae</taxon>
        <taxon>Ceraceosorus</taxon>
    </lineage>
</organism>
<sequence>MIVALFQCTERSTARPSPSPSRLSQHLSLRWSSWTAYDLRRSRLIFIRAGSLRTDLGRTPCYAPATYPLGLGSHLHPCRFSSYRLRSYTLLRISYVPLRFRFSSPSEAGSLLTDLGRIPCYAPATYPFGLGSRLRSSRFTSFMTYVVYPITHRLRTPRSRFSSPSQQVHFFHDFTSYSLSSLALVPFWSLFRLVSPDPESMH</sequence>
<proteinExistence type="predicted"/>
<dbReference type="EMBL" id="CCYA01000265">
    <property type="protein sequence ID" value="CEH17559.1"/>
    <property type="molecule type" value="Genomic_DNA"/>
</dbReference>
<evidence type="ECO:0000313" key="1">
    <source>
        <dbReference type="EMBL" id="CEH17559.1"/>
    </source>
</evidence>
<dbReference type="Proteomes" id="UP000054845">
    <property type="component" value="Unassembled WGS sequence"/>
</dbReference>
<protein>
    <submittedName>
        <fullName evidence="1">Uncharacterized protein</fullName>
    </submittedName>
</protein>
<reference evidence="1 2" key="1">
    <citation type="submission" date="2014-09" db="EMBL/GenBank/DDBJ databases">
        <authorList>
            <person name="Magalhaes I.L.F."/>
            <person name="Oliveira U."/>
            <person name="Santos F.R."/>
            <person name="Vidigal T.H.D.A."/>
            <person name="Brescovit A.D."/>
            <person name="Santos A.J."/>
        </authorList>
    </citation>
    <scope>NUCLEOTIDE SEQUENCE [LARGE SCALE GENOMIC DNA]</scope>
</reference>